<dbReference type="AlphaFoldDB" id="A0A067CKJ6"/>
<gene>
    <name evidence="2" type="ORF">SPRG_05641</name>
</gene>
<organism evidence="2 3">
    <name type="scientific">Saprolegnia parasitica (strain CBS 223.65)</name>
    <dbReference type="NCBI Taxonomy" id="695850"/>
    <lineage>
        <taxon>Eukaryota</taxon>
        <taxon>Sar</taxon>
        <taxon>Stramenopiles</taxon>
        <taxon>Oomycota</taxon>
        <taxon>Saprolegniomycetes</taxon>
        <taxon>Saprolegniales</taxon>
        <taxon>Saprolegniaceae</taxon>
        <taxon>Saprolegnia</taxon>
    </lineage>
</organism>
<reference evidence="2 3" key="1">
    <citation type="journal article" date="2013" name="PLoS Genet.">
        <title>Distinctive expansion of potential virulence genes in the genome of the oomycete fish pathogen Saprolegnia parasitica.</title>
        <authorList>
            <person name="Jiang R.H."/>
            <person name="de Bruijn I."/>
            <person name="Haas B.J."/>
            <person name="Belmonte R."/>
            <person name="Lobach L."/>
            <person name="Christie J."/>
            <person name="van den Ackerveken G."/>
            <person name="Bottin A."/>
            <person name="Bulone V."/>
            <person name="Diaz-Moreno S.M."/>
            <person name="Dumas B."/>
            <person name="Fan L."/>
            <person name="Gaulin E."/>
            <person name="Govers F."/>
            <person name="Grenville-Briggs L.J."/>
            <person name="Horner N.R."/>
            <person name="Levin J.Z."/>
            <person name="Mammella M."/>
            <person name="Meijer H.J."/>
            <person name="Morris P."/>
            <person name="Nusbaum C."/>
            <person name="Oome S."/>
            <person name="Phillips A.J."/>
            <person name="van Rooyen D."/>
            <person name="Rzeszutek E."/>
            <person name="Saraiva M."/>
            <person name="Secombes C.J."/>
            <person name="Seidl M.F."/>
            <person name="Snel B."/>
            <person name="Stassen J.H."/>
            <person name="Sykes S."/>
            <person name="Tripathy S."/>
            <person name="van den Berg H."/>
            <person name="Vega-Arreguin J.C."/>
            <person name="Wawra S."/>
            <person name="Young S.K."/>
            <person name="Zeng Q."/>
            <person name="Dieguez-Uribeondo J."/>
            <person name="Russ C."/>
            <person name="Tyler B.M."/>
            <person name="van West P."/>
        </authorList>
    </citation>
    <scope>NUCLEOTIDE SEQUENCE [LARGE SCALE GENOMIC DNA]</scope>
    <source>
        <strain evidence="2 3">CBS 223.65</strain>
    </source>
</reference>
<dbReference type="Proteomes" id="UP000030745">
    <property type="component" value="Unassembled WGS sequence"/>
</dbReference>
<keyword evidence="1" id="KW-0472">Membrane</keyword>
<feature type="transmembrane region" description="Helical" evidence="1">
    <location>
        <begin position="380"/>
        <end position="401"/>
    </location>
</feature>
<keyword evidence="1" id="KW-0812">Transmembrane</keyword>
<keyword evidence="1" id="KW-1133">Transmembrane helix</keyword>
<dbReference type="EMBL" id="KK583205">
    <property type="protein sequence ID" value="KDO29690.1"/>
    <property type="molecule type" value="Genomic_DNA"/>
</dbReference>
<dbReference type="KEGG" id="spar:SPRG_05641"/>
<sequence length="553" mass="60918">MGCIDTRVGPEATVVRFSVRRNRPAMLVSLIMLLNILSMPMKAYLSEFLPWQTVPALPDAFANYSIFSSATLAYQQMRYTPLTLPNGSTYFDDAAMDVQVLRATLNLTNHAPMPSRADCLASFVLGLPGLIYYTPVQLDLVCALAADADVNASTWDKVGACYIDKFCAIVIGHACVWLNAGDAVHGGQLSPHVVTITYTFTGTRFRQWLWWKLGFRCALTLFVGWRLWKQYYAHCQRLQARLTACGHSADLSPSEWRYELVLGDPTAIILMDPSVACAFVVDIWISTSSVGIAVLRASQNGDLYVMFVTFVYLSRTVWFAYCALCVTSYGLKKWKKEHAFTEVDPTLVAVGVAIYGPSSLVPMDVYAARAPPLLGQENELGPGCAMYTLLIACLPLCYGFAVPALRHRLRKHQGEAPNYASPFYNSTKNRTIFGMLAPFRATADVHPIEATTPRVLERGGAIYSLFCDQFAVQNCPTISLRSADCFLLCYHNATLVSKIRLSLLCSLDCNAATPELAVENAGGKATSIAYEITLDSSGRPRMCQPAEAPPWCI</sequence>
<dbReference type="VEuPathDB" id="FungiDB:SPRG_05641"/>
<evidence type="ECO:0000313" key="3">
    <source>
        <dbReference type="Proteomes" id="UP000030745"/>
    </source>
</evidence>
<dbReference type="OMA" id="IVIGHAC"/>
<name>A0A067CKJ6_SAPPC</name>
<feature type="transmembrane region" description="Helical" evidence="1">
    <location>
        <begin position="303"/>
        <end position="326"/>
    </location>
</feature>
<evidence type="ECO:0000313" key="2">
    <source>
        <dbReference type="EMBL" id="KDO29690.1"/>
    </source>
</evidence>
<protein>
    <submittedName>
        <fullName evidence="2">Uncharacterized protein</fullName>
    </submittedName>
</protein>
<proteinExistence type="predicted"/>
<dbReference type="RefSeq" id="XP_012199747.1">
    <property type="nucleotide sequence ID" value="XM_012344357.1"/>
</dbReference>
<accession>A0A067CKJ6</accession>
<keyword evidence="3" id="KW-1185">Reference proteome</keyword>
<feature type="transmembrane region" description="Helical" evidence="1">
    <location>
        <begin position="347"/>
        <end position="368"/>
    </location>
</feature>
<evidence type="ECO:0000256" key="1">
    <source>
        <dbReference type="SAM" id="Phobius"/>
    </source>
</evidence>
<dbReference type="GeneID" id="24128030"/>